<feature type="chain" id="PRO_5032297561" evidence="4">
    <location>
        <begin position="21"/>
        <end position="355"/>
    </location>
</feature>
<dbReference type="EMBL" id="JACHXA010000002">
    <property type="protein sequence ID" value="MBB3064510.1"/>
    <property type="molecule type" value="Genomic_DNA"/>
</dbReference>
<dbReference type="AlphaFoldDB" id="A0A839SS19"/>
<dbReference type="InterPro" id="IPR025997">
    <property type="entry name" value="SBP_2_dom"/>
</dbReference>
<dbReference type="NCBIfam" id="NF008185">
    <property type="entry name" value="PRK10936.1"/>
    <property type="match status" value="1"/>
</dbReference>
<evidence type="ECO:0000256" key="3">
    <source>
        <dbReference type="ARBA" id="ARBA00022729"/>
    </source>
</evidence>
<dbReference type="Gene3D" id="3.40.50.2300">
    <property type="match status" value="2"/>
</dbReference>
<dbReference type="SUPFAM" id="SSF53822">
    <property type="entry name" value="Periplasmic binding protein-like I"/>
    <property type="match status" value="1"/>
</dbReference>
<evidence type="ECO:0000259" key="5">
    <source>
        <dbReference type="Pfam" id="PF13407"/>
    </source>
</evidence>
<comment type="subcellular location">
    <subcellularLocation>
        <location evidence="1">Cell envelope</location>
    </subcellularLocation>
</comment>
<dbReference type="PANTHER" id="PTHR46847:SF1">
    <property type="entry name" value="D-ALLOSE-BINDING PERIPLASMIC PROTEIN-RELATED"/>
    <property type="match status" value="1"/>
</dbReference>
<reference evidence="6 7" key="1">
    <citation type="submission" date="2020-08" db="EMBL/GenBank/DDBJ databases">
        <title>Genomic Encyclopedia of Type Strains, Phase III (KMG-III): the genomes of soil and plant-associated and newly described type strains.</title>
        <authorList>
            <person name="Whitman W."/>
        </authorList>
    </citation>
    <scope>NUCLEOTIDE SEQUENCE [LARGE SCALE GENOMIC DNA]</scope>
    <source>
        <strain evidence="6 7">CECT 8803</strain>
    </source>
</reference>
<dbReference type="RefSeq" id="WP_183415330.1">
    <property type="nucleotide sequence ID" value="NZ_JACHXA010000002.1"/>
</dbReference>
<dbReference type="Proteomes" id="UP000581135">
    <property type="component" value="Unassembled WGS sequence"/>
</dbReference>
<evidence type="ECO:0000256" key="2">
    <source>
        <dbReference type="ARBA" id="ARBA00007639"/>
    </source>
</evidence>
<dbReference type="GO" id="GO:0030246">
    <property type="term" value="F:carbohydrate binding"/>
    <property type="evidence" value="ECO:0007669"/>
    <property type="project" value="UniProtKB-ARBA"/>
</dbReference>
<protein>
    <submittedName>
        <fullName evidence="6">Protein TorT</fullName>
    </submittedName>
</protein>
<proteinExistence type="inferred from homology"/>
<dbReference type="CDD" id="cd06306">
    <property type="entry name" value="PBP1_TorT-like"/>
    <property type="match status" value="1"/>
</dbReference>
<evidence type="ECO:0000313" key="6">
    <source>
        <dbReference type="EMBL" id="MBB3064510.1"/>
    </source>
</evidence>
<comment type="caution">
    <text evidence="6">The sequence shown here is derived from an EMBL/GenBank/DDBJ whole genome shotgun (WGS) entry which is preliminary data.</text>
</comment>
<name>A0A839SS19_9PROT</name>
<sequence>MFQRALAVTALLSIGLPAYAGDDWSMQIRARNPAFDPGAEWINKEYKPLPASEVTKKWDICVLFPHTKDPYYIAMTYGSVTEAEDKGLSMSVYAAGGYTELPTQISQMEDCITRGADAIMIVAISATGLNRTISVGAKKGVPLAITGGEVDSDDVAARALGNWFDSGRIAGEYLNKLHPVGSEPVKVLWMAGPEGPNWSVDSAEGFVKTVEGNNAIEVVKVIWGEPGKASQIPLIEDALLTYPDIKYIGGIAPAIEGGVQVLKEKGRQDIQLIASYMTPETEAALREGTVLGVVTDYTAAQARIAIDQLVRILEGKEVDADVDTGFAMIDASNVDTYDRSLSLAPVGWDPYFRVD</sequence>
<dbReference type="Pfam" id="PF13407">
    <property type="entry name" value="Peripla_BP_4"/>
    <property type="match status" value="1"/>
</dbReference>
<evidence type="ECO:0000256" key="4">
    <source>
        <dbReference type="SAM" id="SignalP"/>
    </source>
</evidence>
<comment type="similarity">
    <text evidence="2">Belongs to the bacterial solute-binding protein 2 family.</text>
</comment>
<keyword evidence="3 4" id="KW-0732">Signal</keyword>
<keyword evidence="7" id="KW-1185">Reference proteome</keyword>
<dbReference type="InterPro" id="IPR028082">
    <property type="entry name" value="Peripla_BP_I"/>
</dbReference>
<dbReference type="PANTHER" id="PTHR46847">
    <property type="entry name" value="D-ALLOSE-BINDING PERIPLASMIC PROTEIN-RELATED"/>
    <property type="match status" value="1"/>
</dbReference>
<accession>A0A839SS19</accession>
<dbReference type="GO" id="GO:0030313">
    <property type="term" value="C:cell envelope"/>
    <property type="evidence" value="ECO:0007669"/>
    <property type="project" value="UniProtKB-SubCell"/>
</dbReference>
<gene>
    <name evidence="6" type="ORF">FHR98_000782</name>
</gene>
<evidence type="ECO:0000313" key="7">
    <source>
        <dbReference type="Proteomes" id="UP000581135"/>
    </source>
</evidence>
<evidence type="ECO:0000256" key="1">
    <source>
        <dbReference type="ARBA" id="ARBA00004196"/>
    </source>
</evidence>
<feature type="domain" description="Periplasmic binding protein" evidence="5">
    <location>
        <begin position="60"/>
        <end position="317"/>
    </location>
</feature>
<feature type="signal peptide" evidence="4">
    <location>
        <begin position="1"/>
        <end position="20"/>
    </location>
</feature>
<organism evidence="6 7">
    <name type="scientific">Limibacillus halophilus</name>
    <dbReference type="NCBI Taxonomy" id="1579333"/>
    <lineage>
        <taxon>Bacteria</taxon>
        <taxon>Pseudomonadati</taxon>
        <taxon>Pseudomonadota</taxon>
        <taxon>Alphaproteobacteria</taxon>
        <taxon>Rhodospirillales</taxon>
        <taxon>Rhodovibrionaceae</taxon>
        <taxon>Limibacillus</taxon>
    </lineage>
</organism>